<accession>A0A9N9RIG8</accession>
<keyword evidence="1" id="KW-1133">Transmembrane helix</keyword>
<feature type="transmembrane region" description="Helical" evidence="1">
    <location>
        <begin position="177"/>
        <end position="197"/>
    </location>
</feature>
<organism evidence="3 4">
    <name type="scientific">Chironomus riparius</name>
    <dbReference type="NCBI Taxonomy" id="315576"/>
    <lineage>
        <taxon>Eukaryota</taxon>
        <taxon>Metazoa</taxon>
        <taxon>Ecdysozoa</taxon>
        <taxon>Arthropoda</taxon>
        <taxon>Hexapoda</taxon>
        <taxon>Insecta</taxon>
        <taxon>Pterygota</taxon>
        <taxon>Neoptera</taxon>
        <taxon>Endopterygota</taxon>
        <taxon>Diptera</taxon>
        <taxon>Nematocera</taxon>
        <taxon>Chironomoidea</taxon>
        <taxon>Chironomidae</taxon>
        <taxon>Chironominae</taxon>
        <taxon>Chironomus</taxon>
    </lineage>
</organism>
<keyword evidence="1" id="KW-0472">Membrane</keyword>
<gene>
    <name evidence="3" type="ORF">CHIRRI_LOCUS1627</name>
</gene>
<name>A0A9N9RIG8_9DIPT</name>
<keyword evidence="2" id="KW-0732">Signal</keyword>
<reference evidence="3" key="1">
    <citation type="submission" date="2022-01" db="EMBL/GenBank/DDBJ databases">
        <authorList>
            <person name="King R."/>
        </authorList>
    </citation>
    <scope>NUCLEOTIDE SEQUENCE</scope>
</reference>
<feature type="signal peptide" evidence="2">
    <location>
        <begin position="1"/>
        <end position="23"/>
    </location>
</feature>
<evidence type="ECO:0000313" key="4">
    <source>
        <dbReference type="Proteomes" id="UP001153620"/>
    </source>
</evidence>
<protein>
    <submittedName>
        <fullName evidence="3">Uncharacterized protein</fullName>
    </submittedName>
</protein>
<dbReference type="AlphaFoldDB" id="A0A9N9RIG8"/>
<sequence length="200" mass="22848">MSIVIYKSLKLLILFMICASCYGNMEMNGDNKTIIDRPYCFRFTWLGPKYNEESKFRNATCSDVIRGDKNVPCTHPLVVTNNSNIPDTEYLWREYQDKPTQVACRLVRGEVCAKVSYTFNGAIENITYLCTKVNIENETAVSSGCYKQMKNGHEMELCVCETAAGEFPCNDAYINSYLKFNLLILIILMATFLINPLKYV</sequence>
<reference evidence="3" key="2">
    <citation type="submission" date="2022-10" db="EMBL/GenBank/DDBJ databases">
        <authorList>
            <consortium name="ENA_rothamsted_submissions"/>
            <consortium name="culmorum"/>
            <person name="King R."/>
        </authorList>
    </citation>
    <scope>NUCLEOTIDE SEQUENCE</scope>
</reference>
<evidence type="ECO:0000313" key="3">
    <source>
        <dbReference type="EMBL" id="CAG9798645.1"/>
    </source>
</evidence>
<dbReference type="Proteomes" id="UP001153620">
    <property type="component" value="Chromosome 1"/>
</dbReference>
<dbReference type="EMBL" id="OU895877">
    <property type="protein sequence ID" value="CAG9798645.1"/>
    <property type="molecule type" value="Genomic_DNA"/>
</dbReference>
<proteinExistence type="predicted"/>
<keyword evidence="4" id="KW-1185">Reference proteome</keyword>
<dbReference type="OrthoDB" id="8187791at2759"/>
<keyword evidence="1" id="KW-0812">Transmembrane</keyword>
<feature type="chain" id="PRO_5040326810" evidence="2">
    <location>
        <begin position="24"/>
        <end position="200"/>
    </location>
</feature>
<evidence type="ECO:0000256" key="1">
    <source>
        <dbReference type="SAM" id="Phobius"/>
    </source>
</evidence>
<evidence type="ECO:0000256" key="2">
    <source>
        <dbReference type="SAM" id="SignalP"/>
    </source>
</evidence>